<evidence type="ECO:0000256" key="1">
    <source>
        <dbReference type="ARBA" id="ARBA00022527"/>
    </source>
</evidence>
<dbReference type="PANTHER" id="PTHR45646:SF11">
    <property type="entry name" value="SERINE_THREONINE-PROTEIN KINASE DOA"/>
    <property type="match status" value="1"/>
</dbReference>
<protein>
    <recommendedName>
        <fullName evidence="6">Protein kinase domain-containing protein</fullName>
    </recommendedName>
</protein>
<evidence type="ECO:0000313" key="7">
    <source>
        <dbReference type="EMBL" id="KAK2590102.1"/>
    </source>
</evidence>
<dbReference type="Pfam" id="PF00069">
    <property type="entry name" value="Pkinase"/>
    <property type="match status" value="1"/>
</dbReference>
<name>A0AAJ0CCP1_9HYPO</name>
<evidence type="ECO:0000256" key="5">
    <source>
        <dbReference type="ARBA" id="ARBA00022840"/>
    </source>
</evidence>
<dbReference type="InterPro" id="IPR011009">
    <property type="entry name" value="Kinase-like_dom_sf"/>
</dbReference>
<keyword evidence="1" id="KW-0723">Serine/threonine-protein kinase</keyword>
<keyword evidence="2" id="KW-0808">Transferase</keyword>
<dbReference type="GO" id="GO:0005524">
    <property type="term" value="F:ATP binding"/>
    <property type="evidence" value="ECO:0007669"/>
    <property type="project" value="UniProtKB-KW"/>
</dbReference>
<evidence type="ECO:0000256" key="2">
    <source>
        <dbReference type="ARBA" id="ARBA00022679"/>
    </source>
</evidence>
<evidence type="ECO:0000259" key="6">
    <source>
        <dbReference type="PROSITE" id="PS50011"/>
    </source>
</evidence>
<dbReference type="AlphaFoldDB" id="A0AAJ0CCP1"/>
<organism evidence="7 8">
    <name type="scientific">Conoideocrella luteorostrata</name>
    <dbReference type="NCBI Taxonomy" id="1105319"/>
    <lineage>
        <taxon>Eukaryota</taxon>
        <taxon>Fungi</taxon>
        <taxon>Dikarya</taxon>
        <taxon>Ascomycota</taxon>
        <taxon>Pezizomycotina</taxon>
        <taxon>Sordariomycetes</taxon>
        <taxon>Hypocreomycetidae</taxon>
        <taxon>Hypocreales</taxon>
        <taxon>Clavicipitaceae</taxon>
        <taxon>Conoideocrella</taxon>
    </lineage>
</organism>
<sequence>MALRRVLAALDFLHGPVNLTHSGVHAGNLLIGIKDESQLAEFEEAELVRPSSRKVANGITVHVSQFMLESFGPLYLCDFGEARVGTHHEGIANPIQYRAPEIILGMSWVHAVDMWSIGILAWDLLEPESLFHLYDANDTARNEAHHLANMVALLGPPPLEFLKRSLKSREYWNENGEWRGIVPISMDRTLDSLPKSSEGGDKDVFLDLIRGLLRWLPEERLNSYEAFSQPWVSG</sequence>
<dbReference type="Proteomes" id="UP001251528">
    <property type="component" value="Unassembled WGS sequence"/>
</dbReference>
<evidence type="ECO:0000256" key="3">
    <source>
        <dbReference type="ARBA" id="ARBA00022741"/>
    </source>
</evidence>
<dbReference type="GO" id="GO:0004674">
    <property type="term" value="F:protein serine/threonine kinase activity"/>
    <property type="evidence" value="ECO:0007669"/>
    <property type="project" value="UniProtKB-KW"/>
</dbReference>
<dbReference type="SUPFAM" id="SSF56112">
    <property type="entry name" value="Protein kinase-like (PK-like)"/>
    <property type="match status" value="1"/>
</dbReference>
<keyword evidence="3" id="KW-0547">Nucleotide-binding</keyword>
<evidence type="ECO:0000313" key="8">
    <source>
        <dbReference type="Proteomes" id="UP001251528"/>
    </source>
</evidence>
<dbReference type="GO" id="GO:0043484">
    <property type="term" value="P:regulation of RNA splicing"/>
    <property type="evidence" value="ECO:0007669"/>
    <property type="project" value="TreeGrafter"/>
</dbReference>
<proteinExistence type="predicted"/>
<accession>A0AAJ0CCP1</accession>
<feature type="domain" description="Protein kinase" evidence="6">
    <location>
        <begin position="1"/>
        <end position="232"/>
    </location>
</feature>
<evidence type="ECO:0000256" key="4">
    <source>
        <dbReference type="ARBA" id="ARBA00022777"/>
    </source>
</evidence>
<dbReference type="EMBL" id="JASWJB010000487">
    <property type="protein sequence ID" value="KAK2590102.1"/>
    <property type="molecule type" value="Genomic_DNA"/>
</dbReference>
<dbReference type="InterPro" id="IPR000719">
    <property type="entry name" value="Prot_kinase_dom"/>
</dbReference>
<keyword evidence="5" id="KW-0067">ATP-binding</keyword>
<reference evidence="7" key="1">
    <citation type="submission" date="2023-06" db="EMBL/GenBank/DDBJ databases">
        <title>Conoideocrella luteorostrata (Hypocreales: Clavicipitaceae), a potential biocontrol fungus for elongate hemlock scale in United States Christmas tree production areas.</title>
        <authorList>
            <person name="Barrett H."/>
            <person name="Lovett B."/>
            <person name="Macias A.M."/>
            <person name="Stajich J.E."/>
            <person name="Kasson M.T."/>
        </authorList>
    </citation>
    <scope>NUCLEOTIDE SEQUENCE</scope>
    <source>
        <strain evidence="7">ARSEF 14590</strain>
    </source>
</reference>
<dbReference type="GO" id="GO:0005634">
    <property type="term" value="C:nucleus"/>
    <property type="evidence" value="ECO:0007669"/>
    <property type="project" value="TreeGrafter"/>
</dbReference>
<dbReference type="PANTHER" id="PTHR45646">
    <property type="entry name" value="SERINE/THREONINE-PROTEIN KINASE DOA-RELATED"/>
    <property type="match status" value="1"/>
</dbReference>
<dbReference type="SMART" id="SM00220">
    <property type="entry name" value="S_TKc"/>
    <property type="match status" value="1"/>
</dbReference>
<keyword evidence="4" id="KW-0418">Kinase</keyword>
<keyword evidence="8" id="KW-1185">Reference proteome</keyword>
<dbReference type="PROSITE" id="PS50011">
    <property type="entry name" value="PROTEIN_KINASE_DOM"/>
    <property type="match status" value="1"/>
</dbReference>
<dbReference type="InterPro" id="IPR051175">
    <property type="entry name" value="CLK_kinases"/>
</dbReference>
<gene>
    <name evidence="7" type="ORF">QQS21_012220</name>
</gene>
<dbReference type="Gene3D" id="1.10.510.10">
    <property type="entry name" value="Transferase(Phosphotransferase) domain 1"/>
    <property type="match status" value="1"/>
</dbReference>
<comment type="caution">
    <text evidence="7">The sequence shown here is derived from an EMBL/GenBank/DDBJ whole genome shotgun (WGS) entry which is preliminary data.</text>
</comment>